<dbReference type="InterPro" id="IPR036291">
    <property type="entry name" value="NAD(P)-bd_dom_sf"/>
</dbReference>
<reference evidence="4 5" key="1">
    <citation type="submission" date="2016-07" db="EMBL/GenBank/DDBJ databases">
        <title>Draft genome of the white-rot fungus Obba rivulosa 3A-2.</title>
        <authorList>
            <consortium name="DOE Joint Genome Institute"/>
            <person name="Miettinen O."/>
            <person name="Riley R."/>
            <person name="Acob R."/>
            <person name="Barry K."/>
            <person name="Cullen D."/>
            <person name="De Vries R."/>
            <person name="Hainaut M."/>
            <person name="Hatakka A."/>
            <person name="Henrissat B."/>
            <person name="Hilden K."/>
            <person name="Kuo R."/>
            <person name="Labutti K."/>
            <person name="Lipzen A."/>
            <person name="Makela M.R."/>
            <person name="Sandor L."/>
            <person name="Spatafora J.W."/>
            <person name="Grigoriev I.V."/>
            <person name="Hibbett D.S."/>
        </authorList>
    </citation>
    <scope>NUCLEOTIDE SEQUENCE [LARGE SCALE GENOMIC DNA]</scope>
    <source>
        <strain evidence="4 5">3A-2</strain>
    </source>
</reference>
<dbReference type="Gene3D" id="3.40.50.720">
    <property type="entry name" value="NAD(P)-binding Rossmann-like Domain"/>
    <property type="match status" value="1"/>
</dbReference>
<dbReference type="Pfam" id="PF00106">
    <property type="entry name" value="adh_short"/>
    <property type="match status" value="1"/>
</dbReference>
<dbReference type="EMBL" id="KV722340">
    <property type="protein sequence ID" value="OCH94857.1"/>
    <property type="molecule type" value="Genomic_DNA"/>
</dbReference>
<accession>A0A8E2DSI3</accession>
<keyword evidence="2" id="KW-0560">Oxidoreductase</keyword>
<dbReference type="InterPro" id="IPR051019">
    <property type="entry name" value="VLCFA-Steroid_DH"/>
</dbReference>
<organism evidence="4 5">
    <name type="scientific">Obba rivulosa</name>
    <dbReference type="NCBI Taxonomy" id="1052685"/>
    <lineage>
        <taxon>Eukaryota</taxon>
        <taxon>Fungi</taxon>
        <taxon>Dikarya</taxon>
        <taxon>Basidiomycota</taxon>
        <taxon>Agaricomycotina</taxon>
        <taxon>Agaricomycetes</taxon>
        <taxon>Polyporales</taxon>
        <taxon>Gelatoporiaceae</taxon>
        <taxon>Obba</taxon>
    </lineage>
</organism>
<comment type="similarity">
    <text evidence="1">Belongs to the short-chain dehydrogenases/reductases (SDR) family.</text>
</comment>
<proteinExistence type="inferred from homology"/>
<dbReference type="InterPro" id="IPR002347">
    <property type="entry name" value="SDR_fam"/>
</dbReference>
<feature type="transmembrane region" description="Helical" evidence="3">
    <location>
        <begin position="7"/>
        <end position="31"/>
    </location>
</feature>
<dbReference type="AlphaFoldDB" id="A0A8E2DSI3"/>
<dbReference type="GO" id="GO:0005783">
    <property type="term" value="C:endoplasmic reticulum"/>
    <property type="evidence" value="ECO:0007669"/>
    <property type="project" value="TreeGrafter"/>
</dbReference>
<keyword evidence="3" id="KW-0472">Membrane</keyword>
<dbReference type="PANTHER" id="PTHR43899:SF13">
    <property type="entry name" value="RH59310P"/>
    <property type="match status" value="1"/>
</dbReference>
<name>A0A8E2DSI3_9APHY</name>
<dbReference type="GO" id="GO:0016491">
    <property type="term" value="F:oxidoreductase activity"/>
    <property type="evidence" value="ECO:0007669"/>
    <property type="project" value="UniProtKB-KW"/>
</dbReference>
<dbReference type="Proteomes" id="UP000250043">
    <property type="component" value="Unassembled WGS sequence"/>
</dbReference>
<gene>
    <name evidence="4" type="ORF">OBBRIDRAFT_884415</name>
</gene>
<dbReference type="PANTHER" id="PTHR43899">
    <property type="entry name" value="RH59310P"/>
    <property type="match status" value="1"/>
</dbReference>
<dbReference type="OrthoDB" id="47007at2759"/>
<evidence type="ECO:0000256" key="1">
    <source>
        <dbReference type="ARBA" id="ARBA00006484"/>
    </source>
</evidence>
<keyword evidence="3" id="KW-0812">Transmembrane</keyword>
<evidence type="ECO:0000313" key="4">
    <source>
        <dbReference type="EMBL" id="OCH94857.1"/>
    </source>
</evidence>
<sequence>MSVFLEALAAIGVMLVISRIYSLLSFIWLYARPSTVCKFLHGPTPAYALITGASDGIGKAVALELYDRGFNIILHGRNEEKVRKVAHALRARAGETRDVRYFIADAGEAGHNFAKLIEPFKELNITLVIHNVGGMALKRERIDERSESELMGIIQLNALFSLMLTRILLPQLRFAAKHGPVLVQFTGSLGGEIGPPRTAIYAASKAFLKGLTRALDNDERAWKPTGVRFAYAAVGQVVGSTMNSKVEVSAMAPSADRMGAWYVDRLGCGRRVYYPYLLHAFQFADALVGEAATDILVARTMKYLVTLEEKNT</sequence>
<dbReference type="SUPFAM" id="SSF51735">
    <property type="entry name" value="NAD(P)-binding Rossmann-fold domains"/>
    <property type="match status" value="1"/>
</dbReference>
<keyword evidence="3" id="KW-1133">Transmembrane helix</keyword>
<keyword evidence="5" id="KW-1185">Reference proteome</keyword>
<dbReference type="PRINTS" id="PR00081">
    <property type="entry name" value="GDHRDH"/>
</dbReference>
<protein>
    <submittedName>
        <fullName evidence="4">NAD(P)-binding protein</fullName>
    </submittedName>
</protein>
<evidence type="ECO:0000313" key="5">
    <source>
        <dbReference type="Proteomes" id="UP000250043"/>
    </source>
</evidence>
<evidence type="ECO:0000256" key="2">
    <source>
        <dbReference type="ARBA" id="ARBA00023002"/>
    </source>
</evidence>
<evidence type="ECO:0000256" key="3">
    <source>
        <dbReference type="SAM" id="Phobius"/>
    </source>
</evidence>